<keyword evidence="8 10" id="KW-0456">Lyase</keyword>
<accession>A0A2U3Q387</accession>
<evidence type="ECO:0000259" key="11">
    <source>
        <dbReference type="Pfam" id="PF00694"/>
    </source>
</evidence>
<evidence type="ECO:0000256" key="2">
    <source>
        <dbReference type="ARBA" id="ARBA00002695"/>
    </source>
</evidence>
<dbReference type="EMBL" id="JAGIKT010000057">
    <property type="protein sequence ID" value="MBP0114083.1"/>
    <property type="molecule type" value="Genomic_DNA"/>
</dbReference>
<keyword evidence="13" id="KW-0413">Isomerase</keyword>
<comment type="similarity">
    <text evidence="4 10">Belongs to the LeuD family. LeuD type 1 subfamily.</text>
</comment>
<dbReference type="Proteomes" id="UP000669317">
    <property type="component" value="Unassembled WGS sequence"/>
</dbReference>
<dbReference type="InterPro" id="IPR004431">
    <property type="entry name" value="3-IsopropMal_deHydase_ssu"/>
</dbReference>
<dbReference type="KEGG" id="bvz:BRAD3257_4898"/>
<feature type="domain" description="Aconitase A/isopropylmalate dehydratase small subunit swivel" evidence="11">
    <location>
        <begin position="4"/>
        <end position="121"/>
    </location>
</feature>
<comment type="function">
    <text evidence="2 10">Catalyzes the isomerization between 2-isopropylmalate and 3-isopropylmalate, via the formation of 2-isopropylmaleate.</text>
</comment>
<comment type="catalytic activity">
    <reaction evidence="1 10">
        <text>(2R,3S)-3-isopropylmalate = (2S)-2-isopropylmalate</text>
        <dbReference type="Rhea" id="RHEA:32287"/>
        <dbReference type="ChEBI" id="CHEBI:1178"/>
        <dbReference type="ChEBI" id="CHEBI:35121"/>
        <dbReference type="EC" id="4.2.1.33"/>
    </reaction>
</comment>
<evidence type="ECO:0000313" key="12">
    <source>
        <dbReference type="EMBL" id="MBP0114083.1"/>
    </source>
</evidence>
<proteinExistence type="inferred from homology"/>
<gene>
    <name evidence="10 13" type="primary">leuD</name>
    <name evidence="13" type="ORF">BRAD3257_4898</name>
    <name evidence="12" type="ORF">JWS04_23960</name>
</gene>
<comment type="subunit">
    <text evidence="5 10">Heterodimer of LeuC and LeuD.</text>
</comment>
<organism evidence="13 14">
    <name type="scientific">Bradyrhizobium vignae</name>
    <dbReference type="NCBI Taxonomy" id="1549949"/>
    <lineage>
        <taxon>Bacteria</taxon>
        <taxon>Pseudomonadati</taxon>
        <taxon>Pseudomonadota</taxon>
        <taxon>Alphaproteobacteria</taxon>
        <taxon>Hyphomicrobiales</taxon>
        <taxon>Nitrobacteraceae</taxon>
        <taxon>Bradyrhizobium</taxon>
    </lineage>
</organism>
<sequence length="202" mass="21875">MIPFGQVTGVAAPMMAPNIDTDVIMPKMFLKGVDRSGLGEGAFNLLRFSGGKPDPDFILNQDGYRDSCFLVVGPNFGCGSSREHAVWGLQQLGIRALIGTSFAGIFNDNCANNGLLTISLEAGVLAELAQAVTDSSRNDVTIDLAAQTIRFDCGRRSIGFDIEPDRKEAFLTGRDFIASTLVFADDIRAFEARHRAENPWIV</sequence>
<dbReference type="GO" id="GO:0016853">
    <property type="term" value="F:isomerase activity"/>
    <property type="evidence" value="ECO:0007669"/>
    <property type="project" value="UniProtKB-KW"/>
</dbReference>
<keyword evidence="7 10" id="KW-0028">Amino-acid biosynthesis</keyword>
<dbReference type="EC" id="4.2.1.33" evidence="10"/>
<evidence type="ECO:0000256" key="7">
    <source>
        <dbReference type="ARBA" id="ARBA00022605"/>
    </source>
</evidence>
<protein>
    <recommendedName>
        <fullName evidence="10">3-isopropylmalate dehydratase small subunit</fullName>
        <ecNumber evidence="10">4.2.1.33</ecNumber>
    </recommendedName>
    <alternativeName>
        <fullName evidence="10">Alpha-IPM isomerase</fullName>
        <shortName evidence="10">IPMI</shortName>
    </alternativeName>
    <alternativeName>
        <fullName evidence="10">Isopropylmalate isomerase</fullName>
    </alternativeName>
</protein>
<keyword evidence="9 10" id="KW-0100">Branched-chain amino acid biosynthesis</keyword>
<reference evidence="12 15" key="2">
    <citation type="submission" date="2021-03" db="EMBL/GenBank/DDBJ databases">
        <title>Genome Sequence of Bradyrhizobium vignae strain ISRA400.</title>
        <authorList>
            <person name="Tisa L.S."/>
            <person name="Svistoonoff S."/>
            <person name="Hocher V."/>
            <person name="Fall S."/>
            <person name="Zaiya A."/>
            <person name="Naing D."/>
            <person name="Niang N."/>
            <person name="Diouf A."/>
            <person name="Dasylva M.C."/>
            <person name="Toure O."/>
            <person name="Gueye M."/>
            <person name="Gully D."/>
            <person name="Tisseyre P."/>
            <person name="Simpson S."/>
            <person name="Morris K."/>
            <person name="Thomas W.K."/>
        </authorList>
    </citation>
    <scope>NUCLEOTIDE SEQUENCE [LARGE SCALE GENOMIC DNA]</scope>
    <source>
        <strain evidence="12 15">ISRA400</strain>
    </source>
</reference>
<dbReference type="AlphaFoldDB" id="A0A2U3Q387"/>
<keyword evidence="15" id="KW-1185">Reference proteome</keyword>
<dbReference type="InterPro" id="IPR050075">
    <property type="entry name" value="LeuD"/>
</dbReference>
<dbReference type="SUPFAM" id="SSF52016">
    <property type="entry name" value="LeuD/IlvD-like"/>
    <property type="match status" value="1"/>
</dbReference>
<name>A0A2U3Q387_9BRAD</name>
<dbReference type="PANTHER" id="PTHR43345">
    <property type="entry name" value="3-ISOPROPYLMALATE DEHYDRATASE SMALL SUBUNIT 2-RELATED-RELATED"/>
    <property type="match status" value="1"/>
</dbReference>
<comment type="pathway">
    <text evidence="3 10">Amino-acid biosynthesis; L-leucine biosynthesis; L-leucine from 3-methyl-2-oxobutanoate: step 2/4.</text>
</comment>
<dbReference type="InterPro" id="IPR033940">
    <property type="entry name" value="IPMI_Swivel"/>
</dbReference>
<dbReference type="Gene3D" id="3.20.19.10">
    <property type="entry name" value="Aconitase, domain 4"/>
    <property type="match status" value="1"/>
</dbReference>
<dbReference type="NCBIfam" id="TIGR00171">
    <property type="entry name" value="leuD"/>
    <property type="match status" value="1"/>
</dbReference>
<evidence type="ECO:0000256" key="1">
    <source>
        <dbReference type="ARBA" id="ARBA00000491"/>
    </source>
</evidence>
<evidence type="ECO:0000256" key="5">
    <source>
        <dbReference type="ARBA" id="ARBA00011271"/>
    </source>
</evidence>
<dbReference type="InterPro" id="IPR000573">
    <property type="entry name" value="AconitaseA/IPMdHydase_ssu_swvl"/>
</dbReference>
<dbReference type="UniPathway" id="UPA00048">
    <property type="reaction ID" value="UER00071"/>
</dbReference>
<dbReference type="NCBIfam" id="NF002458">
    <property type="entry name" value="PRK01641.1"/>
    <property type="match status" value="1"/>
</dbReference>
<dbReference type="GO" id="GO:0009316">
    <property type="term" value="C:3-isopropylmalate dehydratase complex"/>
    <property type="evidence" value="ECO:0007669"/>
    <property type="project" value="InterPro"/>
</dbReference>
<dbReference type="Pfam" id="PF00694">
    <property type="entry name" value="Aconitase_C"/>
    <property type="match status" value="1"/>
</dbReference>
<dbReference type="RefSeq" id="WP_122403556.1">
    <property type="nucleotide sequence ID" value="NZ_JAGIKT010000057.1"/>
</dbReference>
<keyword evidence="6 10" id="KW-0432">Leucine biosynthesis</keyword>
<dbReference type="PANTHER" id="PTHR43345:SF5">
    <property type="entry name" value="3-ISOPROPYLMALATE DEHYDRATASE SMALL SUBUNIT"/>
    <property type="match status" value="1"/>
</dbReference>
<evidence type="ECO:0000313" key="15">
    <source>
        <dbReference type="Proteomes" id="UP000669317"/>
    </source>
</evidence>
<evidence type="ECO:0000256" key="10">
    <source>
        <dbReference type="HAMAP-Rule" id="MF_01031"/>
    </source>
</evidence>
<dbReference type="HAMAP" id="MF_01031">
    <property type="entry name" value="LeuD_type1"/>
    <property type="match status" value="1"/>
</dbReference>
<evidence type="ECO:0000256" key="9">
    <source>
        <dbReference type="ARBA" id="ARBA00023304"/>
    </source>
</evidence>
<evidence type="ECO:0000313" key="14">
    <source>
        <dbReference type="Proteomes" id="UP000246085"/>
    </source>
</evidence>
<evidence type="ECO:0000313" key="13">
    <source>
        <dbReference type="EMBL" id="SPP95867.1"/>
    </source>
</evidence>
<dbReference type="InterPro" id="IPR015928">
    <property type="entry name" value="Aconitase/3IPM_dehydase_swvl"/>
</dbReference>
<evidence type="ECO:0000256" key="6">
    <source>
        <dbReference type="ARBA" id="ARBA00022430"/>
    </source>
</evidence>
<dbReference type="GO" id="GO:0003861">
    <property type="term" value="F:3-isopropylmalate dehydratase activity"/>
    <property type="evidence" value="ECO:0007669"/>
    <property type="project" value="UniProtKB-UniRule"/>
</dbReference>
<reference evidence="13 14" key="1">
    <citation type="submission" date="2018-03" db="EMBL/GenBank/DDBJ databases">
        <authorList>
            <person name="Gully D."/>
        </authorList>
    </citation>
    <scope>NUCLEOTIDE SEQUENCE [LARGE SCALE GENOMIC DNA]</scope>
    <source>
        <strain evidence="13">ORS3257</strain>
    </source>
</reference>
<evidence type="ECO:0000256" key="8">
    <source>
        <dbReference type="ARBA" id="ARBA00023239"/>
    </source>
</evidence>
<evidence type="ECO:0000256" key="3">
    <source>
        <dbReference type="ARBA" id="ARBA00004729"/>
    </source>
</evidence>
<dbReference type="EMBL" id="LS398110">
    <property type="protein sequence ID" value="SPP95867.1"/>
    <property type="molecule type" value="Genomic_DNA"/>
</dbReference>
<dbReference type="Proteomes" id="UP000246085">
    <property type="component" value="Chromosome BRAD3257"/>
</dbReference>
<dbReference type="GO" id="GO:0009098">
    <property type="term" value="P:L-leucine biosynthetic process"/>
    <property type="evidence" value="ECO:0007669"/>
    <property type="project" value="UniProtKB-UniRule"/>
</dbReference>
<evidence type="ECO:0000256" key="4">
    <source>
        <dbReference type="ARBA" id="ARBA00009845"/>
    </source>
</evidence>
<dbReference type="CDD" id="cd01577">
    <property type="entry name" value="IPMI_Swivel"/>
    <property type="match status" value="1"/>
</dbReference>